<protein>
    <recommendedName>
        <fullName evidence="2">Sialidase domain-containing protein</fullName>
    </recommendedName>
</protein>
<dbReference type="eggNOG" id="COG4409">
    <property type="taxonomic scope" value="Bacteria"/>
</dbReference>
<feature type="domain" description="Sialidase" evidence="2">
    <location>
        <begin position="83"/>
        <end position="371"/>
    </location>
</feature>
<feature type="chain" id="PRO_5002664868" description="Sialidase domain-containing protein" evidence="1">
    <location>
        <begin position="23"/>
        <end position="421"/>
    </location>
</feature>
<proteinExistence type="predicted"/>
<evidence type="ECO:0000259" key="2">
    <source>
        <dbReference type="Pfam" id="PF13088"/>
    </source>
</evidence>
<gene>
    <name evidence="3" type="ORF">DSM3645_10172</name>
</gene>
<dbReference type="STRING" id="314230.DSM3645_10172"/>
<dbReference type="RefSeq" id="WP_002655628.1">
    <property type="nucleotide sequence ID" value="NZ_CH672377.1"/>
</dbReference>
<dbReference type="EMBL" id="AANZ01000001">
    <property type="protein sequence ID" value="EAQ82758.1"/>
    <property type="molecule type" value="Genomic_DNA"/>
</dbReference>
<reference evidence="3 4" key="1">
    <citation type="submission" date="2006-02" db="EMBL/GenBank/DDBJ databases">
        <authorList>
            <person name="Amann R."/>
            <person name="Ferriera S."/>
            <person name="Johnson J."/>
            <person name="Kravitz S."/>
            <person name="Halpern A."/>
            <person name="Remington K."/>
            <person name="Beeson K."/>
            <person name="Tran B."/>
            <person name="Rogers Y.-H."/>
            <person name="Friedman R."/>
            <person name="Venter J.C."/>
        </authorList>
    </citation>
    <scope>NUCLEOTIDE SEQUENCE [LARGE SCALE GENOMIC DNA]</scope>
    <source>
        <strain evidence="3 4">DSM 3645</strain>
    </source>
</reference>
<dbReference type="Gene3D" id="2.120.10.10">
    <property type="match status" value="1"/>
</dbReference>
<dbReference type="PANTHER" id="PTHR43752">
    <property type="entry name" value="BNR/ASP-BOX REPEAT FAMILY PROTEIN"/>
    <property type="match status" value="1"/>
</dbReference>
<evidence type="ECO:0000256" key="1">
    <source>
        <dbReference type="SAM" id="SignalP"/>
    </source>
</evidence>
<evidence type="ECO:0000313" key="4">
    <source>
        <dbReference type="Proteomes" id="UP000004358"/>
    </source>
</evidence>
<dbReference type="CDD" id="cd15482">
    <property type="entry name" value="Sialidase_non-viral"/>
    <property type="match status" value="1"/>
</dbReference>
<evidence type="ECO:0000313" key="3">
    <source>
        <dbReference type="EMBL" id="EAQ82758.1"/>
    </source>
</evidence>
<sequence length="421" mass="46638">MPASRLLLCALITLTSLSYACAADKDFASMTPEETRAFEIKVLEKVADLAMIPPTLNTKPLPKYGLDKLDYGMTIGIERTPNGRLWACWVAGGDSPKAYFVLASSDDDGETWSPPRLVVDAHSPNLPLDRSVLVGNLWTDPLGRLWLIFDQSMDMFDGRAGVWATVCENPDADEPAWSAPRRIWHGVTLNKPTVLSTGEWMLPISLDQRPGFRQFKGCFTELDPLRGANVFVSSDQGKSWERRGAATFPNPDWHEHMIVEREDGSLWMLARTTKGLMQSISTDGGETWAKPSEPAGIQQPNARFHVRRLASGKILLIKHGDKIDSHHGRVQLSAWLSDDEGKTWTGGLVLDERKGVSYPDGFQAPDGRIYISYDRNRATDGEILLAKFTEADIEAGKLVDDGSKLKMLISKPLGTKSTTKK</sequence>
<dbReference type="Pfam" id="PF13088">
    <property type="entry name" value="BNR_2"/>
    <property type="match status" value="1"/>
</dbReference>
<keyword evidence="1" id="KW-0732">Signal</keyword>
<dbReference type="InterPro" id="IPR011040">
    <property type="entry name" value="Sialidase"/>
</dbReference>
<dbReference type="SUPFAM" id="SSF50939">
    <property type="entry name" value="Sialidases"/>
    <property type="match status" value="1"/>
</dbReference>
<comment type="caution">
    <text evidence="3">The sequence shown here is derived from an EMBL/GenBank/DDBJ whole genome shotgun (WGS) entry which is preliminary data.</text>
</comment>
<name>A3ZLX5_9BACT</name>
<dbReference type="HOGENOM" id="CLU_040396_0_0_0"/>
<feature type="signal peptide" evidence="1">
    <location>
        <begin position="1"/>
        <end position="22"/>
    </location>
</feature>
<dbReference type="PROSITE" id="PS51257">
    <property type="entry name" value="PROKAR_LIPOPROTEIN"/>
    <property type="match status" value="1"/>
</dbReference>
<dbReference type="InterPro" id="IPR036278">
    <property type="entry name" value="Sialidase_sf"/>
</dbReference>
<dbReference type="PANTHER" id="PTHR43752:SF2">
    <property type="entry name" value="BNR_ASP-BOX REPEAT FAMILY PROTEIN"/>
    <property type="match status" value="1"/>
</dbReference>
<accession>A3ZLX5</accession>
<organism evidence="3 4">
    <name type="scientific">Blastopirellula marina DSM 3645</name>
    <dbReference type="NCBI Taxonomy" id="314230"/>
    <lineage>
        <taxon>Bacteria</taxon>
        <taxon>Pseudomonadati</taxon>
        <taxon>Planctomycetota</taxon>
        <taxon>Planctomycetia</taxon>
        <taxon>Pirellulales</taxon>
        <taxon>Pirellulaceae</taxon>
        <taxon>Blastopirellula</taxon>
    </lineage>
</organism>
<dbReference type="Proteomes" id="UP000004358">
    <property type="component" value="Unassembled WGS sequence"/>
</dbReference>
<dbReference type="OrthoDB" id="41724at2"/>
<dbReference type="AlphaFoldDB" id="A3ZLX5"/>